<dbReference type="InterPro" id="IPR036388">
    <property type="entry name" value="WH-like_DNA-bd_sf"/>
</dbReference>
<evidence type="ECO:0000256" key="1">
    <source>
        <dbReference type="ARBA" id="ARBA00022763"/>
    </source>
</evidence>
<dbReference type="Pfam" id="PF01035">
    <property type="entry name" value="DNA_binding_1"/>
    <property type="match status" value="1"/>
</dbReference>
<dbReference type="Proteomes" id="UP001596302">
    <property type="component" value="Unassembled WGS sequence"/>
</dbReference>
<sequence length="119" mass="12958">MDEQAVEAVRSVVAAIPAGETMSYGEVAARAGIRSPRLVGRILAEDGHDLPWHRVLRADGTCAPQVAIEQAARLRAEGVLLVDGRLPPEHRRRDDRRARTCLGVLTQATAPVREHHDTA</sequence>
<name>A0ABW1J468_9PSEU</name>
<comment type="caution">
    <text evidence="3">The sequence shown here is derived from an EMBL/GenBank/DDBJ whole genome shotgun (WGS) entry which is preliminary data.</text>
</comment>
<evidence type="ECO:0000313" key="3">
    <source>
        <dbReference type="EMBL" id="MFC5995526.1"/>
    </source>
</evidence>
<evidence type="ECO:0000313" key="4">
    <source>
        <dbReference type="Proteomes" id="UP001596302"/>
    </source>
</evidence>
<dbReference type="SUPFAM" id="SSF46767">
    <property type="entry name" value="Methylated DNA-protein cysteine methyltransferase, C-terminal domain"/>
    <property type="match status" value="1"/>
</dbReference>
<dbReference type="InterPro" id="IPR014048">
    <property type="entry name" value="MethylDNA_cys_MeTrfase_DNA-bd"/>
</dbReference>
<organism evidence="3 4">
    <name type="scientific">Pseudonocardia hispaniensis</name>
    <dbReference type="NCBI Taxonomy" id="904933"/>
    <lineage>
        <taxon>Bacteria</taxon>
        <taxon>Bacillati</taxon>
        <taxon>Actinomycetota</taxon>
        <taxon>Actinomycetes</taxon>
        <taxon>Pseudonocardiales</taxon>
        <taxon>Pseudonocardiaceae</taxon>
        <taxon>Pseudonocardia</taxon>
    </lineage>
</organism>
<dbReference type="PANTHER" id="PTHR42942:SF1">
    <property type="entry name" value="ALKYLTRANSFERASE-LIKE PROTEIN 1"/>
    <property type="match status" value="1"/>
</dbReference>
<reference evidence="4" key="1">
    <citation type="journal article" date="2019" name="Int. J. Syst. Evol. Microbiol.">
        <title>The Global Catalogue of Microorganisms (GCM) 10K type strain sequencing project: providing services to taxonomists for standard genome sequencing and annotation.</title>
        <authorList>
            <consortium name="The Broad Institute Genomics Platform"/>
            <consortium name="The Broad Institute Genome Sequencing Center for Infectious Disease"/>
            <person name="Wu L."/>
            <person name="Ma J."/>
        </authorList>
    </citation>
    <scope>NUCLEOTIDE SEQUENCE [LARGE SCALE GENOMIC DNA]</scope>
    <source>
        <strain evidence="4">CCM 8391</strain>
    </source>
</reference>
<gene>
    <name evidence="3" type="ORF">ACFQE5_15025</name>
</gene>
<feature type="domain" description="Methylated-DNA-[protein]-cysteine S-methyltransferase DNA binding" evidence="2">
    <location>
        <begin position="7"/>
        <end position="79"/>
    </location>
</feature>
<dbReference type="PANTHER" id="PTHR42942">
    <property type="entry name" value="6-O-METHYLGUANINE DNA METHYLTRANSFERASE"/>
    <property type="match status" value="1"/>
</dbReference>
<keyword evidence="4" id="KW-1185">Reference proteome</keyword>
<accession>A0ABW1J468</accession>
<dbReference type="Gene3D" id="1.10.10.10">
    <property type="entry name" value="Winged helix-like DNA-binding domain superfamily/Winged helix DNA-binding domain"/>
    <property type="match status" value="1"/>
</dbReference>
<keyword evidence="1" id="KW-0227">DNA damage</keyword>
<dbReference type="EMBL" id="JBHSQW010000031">
    <property type="protein sequence ID" value="MFC5995526.1"/>
    <property type="molecule type" value="Genomic_DNA"/>
</dbReference>
<protein>
    <submittedName>
        <fullName evidence="3">MGMT family protein</fullName>
    </submittedName>
</protein>
<dbReference type="CDD" id="cd06445">
    <property type="entry name" value="ATase"/>
    <property type="match status" value="1"/>
</dbReference>
<proteinExistence type="predicted"/>
<dbReference type="InterPro" id="IPR052520">
    <property type="entry name" value="ATL_DNA_repair"/>
</dbReference>
<dbReference type="InterPro" id="IPR036217">
    <property type="entry name" value="MethylDNA_cys_MeTrfase_DNAb"/>
</dbReference>
<dbReference type="RefSeq" id="WP_379585596.1">
    <property type="nucleotide sequence ID" value="NZ_JBHSQW010000031.1"/>
</dbReference>
<evidence type="ECO:0000259" key="2">
    <source>
        <dbReference type="Pfam" id="PF01035"/>
    </source>
</evidence>